<accession>A0A3M7PBP7</accession>
<dbReference type="STRING" id="10195.A0A3M7PBP7"/>
<evidence type="ECO:0000256" key="5">
    <source>
        <dbReference type="ARBA" id="ARBA00025380"/>
    </source>
</evidence>
<evidence type="ECO:0000256" key="3">
    <source>
        <dbReference type="ARBA" id="ARBA00022763"/>
    </source>
</evidence>
<dbReference type="Pfam" id="PF07061">
    <property type="entry name" value="Swi5"/>
    <property type="match status" value="1"/>
</dbReference>
<dbReference type="Proteomes" id="UP000276133">
    <property type="component" value="Unassembled WGS sequence"/>
</dbReference>
<comment type="function">
    <text evidence="5">Component of the swi5-sfr1 complex, a complex required for double-strand break repair via homologous recombination.</text>
</comment>
<dbReference type="GO" id="GO:0034974">
    <property type="term" value="C:Swi5-Swi2 complex"/>
    <property type="evidence" value="ECO:0007669"/>
    <property type="project" value="TreeGrafter"/>
</dbReference>
<dbReference type="GO" id="GO:0000724">
    <property type="term" value="P:double-strand break repair via homologous recombination"/>
    <property type="evidence" value="ECO:0007669"/>
    <property type="project" value="TreeGrafter"/>
</dbReference>
<feature type="region of interest" description="Disordered" evidence="7">
    <location>
        <begin position="1"/>
        <end position="35"/>
    </location>
</feature>
<dbReference type="PANTHER" id="PTHR28529">
    <property type="entry name" value="DNA REPAIR PROTEIN SWI5 HOMOLOG"/>
    <property type="match status" value="1"/>
</dbReference>
<dbReference type="InterPro" id="IPR010760">
    <property type="entry name" value="DNA-repair_Swi5"/>
</dbReference>
<proteinExistence type="inferred from homology"/>
<keyword evidence="4" id="KW-0234">DNA repair</keyword>
<protein>
    <recommendedName>
        <fullName evidence="2">DNA repair protein SWI5 homolog</fullName>
    </recommendedName>
    <alternativeName>
        <fullName evidence="6">Protein SAE3 homolog</fullName>
    </alternativeName>
</protein>
<gene>
    <name evidence="8" type="ORF">BpHYR1_044183</name>
</gene>
<organism evidence="8 9">
    <name type="scientific">Brachionus plicatilis</name>
    <name type="common">Marine rotifer</name>
    <name type="synonym">Brachionus muelleri</name>
    <dbReference type="NCBI Taxonomy" id="10195"/>
    <lineage>
        <taxon>Eukaryota</taxon>
        <taxon>Metazoa</taxon>
        <taxon>Spiralia</taxon>
        <taxon>Gnathifera</taxon>
        <taxon>Rotifera</taxon>
        <taxon>Eurotatoria</taxon>
        <taxon>Monogononta</taxon>
        <taxon>Pseudotrocha</taxon>
        <taxon>Ploima</taxon>
        <taxon>Brachionidae</taxon>
        <taxon>Brachionus</taxon>
    </lineage>
</organism>
<evidence type="ECO:0000256" key="1">
    <source>
        <dbReference type="ARBA" id="ARBA00008060"/>
    </source>
</evidence>
<keyword evidence="9" id="KW-1185">Reference proteome</keyword>
<comment type="caution">
    <text evidence="8">The sequence shown here is derived from an EMBL/GenBank/DDBJ whole genome shotgun (WGS) entry which is preliminary data.</text>
</comment>
<feature type="compositionally biased region" description="Polar residues" evidence="7">
    <location>
        <begin position="11"/>
        <end position="22"/>
    </location>
</feature>
<dbReference type="GO" id="GO:0032798">
    <property type="term" value="C:Swi5-Sfr1 complex"/>
    <property type="evidence" value="ECO:0007669"/>
    <property type="project" value="TreeGrafter"/>
</dbReference>
<evidence type="ECO:0000256" key="7">
    <source>
        <dbReference type="SAM" id="MobiDB-lite"/>
    </source>
</evidence>
<keyword evidence="3" id="KW-0227">DNA damage</keyword>
<comment type="similarity">
    <text evidence="1">Belongs to the SWI5/SAE3 family.</text>
</comment>
<reference evidence="8 9" key="1">
    <citation type="journal article" date="2018" name="Sci. Rep.">
        <title>Genomic signatures of local adaptation to the degree of environmental predictability in rotifers.</title>
        <authorList>
            <person name="Franch-Gras L."/>
            <person name="Hahn C."/>
            <person name="Garcia-Roger E.M."/>
            <person name="Carmona M.J."/>
            <person name="Serra M."/>
            <person name="Gomez A."/>
        </authorList>
    </citation>
    <scope>NUCLEOTIDE SEQUENCE [LARGE SCALE GENOMIC DNA]</scope>
    <source>
        <strain evidence="8">HYR1</strain>
    </source>
</reference>
<dbReference type="Gene3D" id="1.20.5.170">
    <property type="match status" value="1"/>
</dbReference>
<evidence type="ECO:0000313" key="8">
    <source>
        <dbReference type="EMBL" id="RMZ96127.1"/>
    </source>
</evidence>
<evidence type="ECO:0000256" key="4">
    <source>
        <dbReference type="ARBA" id="ARBA00023204"/>
    </source>
</evidence>
<dbReference type="EMBL" id="REGN01012303">
    <property type="protein sequence ID" value="RMZ96127.1"/>
    <property type="molecule type" value="Genomic_DNA"/>
</dbReference>
<sequence>MSKLDEKKRSNSNSSQSEQCFSKKSKTETDQQTNQMIKYIPMKNGSTNVNRTFKTPFNSPDNQNLANTINKSTKTVQQEIDGIDQEIENLLDQGYKLEELDVIIDKLHIYNDIKDLAQSLLEKIAHIKGCTIKKMHELYVLDPNID</sequence>
<dbReference type="AlphaFoldDB" id="A0A3M7PBP7"/>
<evidence type="ECO:0000256" key="6">
    <source>
        <dbReference type="ARBA" id="ARBA00030081"/>
    </source>
</evidence>
<evidence type="ECO:0000313" key="9">
    <source>
        <dbReference type="Proteomes" id="UP000276133"/>
    </source>
</evidence>
<dbReference type="PANTHER" id="PTHR28529:SF2">
    <property type="entry name" value="DNA REPAIR PROTEIN SWI5 HOMOLOG"/>
    <property type="match status" value="1"/>
</dbReference>
<name>A0A3M7PBP7_BRAPC</name>
<dbReference type="OrthoDB" id="255837at2759"/>
<evidence type="ECO:0000256" key="2">
    <source>
        <dbReference type="ARBA" id="ARBA00019825"/>
    </source>
</evidence>